<name>A0A1W1I792_9BACT</name>
<gene>
    <name evidence="6" type="ORF">NSJP_2572</name>
</gene>
<dbReference type="Proteomes" id="UP000192042">
    <property type="component" value="Chromosome I"/>
</dbReference>
<dbReference type="GO" id="GO:0051213">
    <property type="term" value="F:dioxygenase activity"/>
    <property type="evidence" value="ECO:0007669"/>
    <property type="project" value="UniProtKB-KW"/>
</dbReference>
<dbReference type="OrthoDB" id="9800167at2"/>
<dbReference type="AlphaFoldDB" id="A0A1W1I792"/>
<keyword evidence="7" id="KW-1185">Reference proteome</keyword>
<dbReference type="Gene3D" id="3.40.50.360">
    <property type="match status" value="1"/>
</dbReference>
<evidence type="ECO:0000313" key="7">
    <source>
        <dbReference type="Proteomes" id="UP000192042"/>
    </source>
</evidence>
<dbReference type="PROSITE" id="PS51296">
    <property type="entry name" value="RIESKE"/>
    <property type="match status" value="1"/>
</dbReference>
<dbReference type="RefSeq" id="WP_080888580.1">
    <property type="nucleotide sequence ID" value="NZ_LT828648.1"/>
</dbReference>
<dbReference type="Pfam" id="PF03358">
    <property type="entry name" value="FMN_red"/>
    <property type="match status" value="1"/>
</dbReference>
<keyword evidence="2" id="KW-0479">Metal-binding</keyword>
<dbReference type="InterPro" id="IPR005025">
    <property type="entry name" value="FMN_Rdtase-like_dom"/>
</dbReference>
<evidence type="ECO:0000259" key="5">
    <source>
        <dbReference type="PROSITE" id="PS51296"/>
    </source>
</evidence>
<evidence type="ECO:0000256" key="1">
    <source>
        <dbReference type="ARBA" id="ARBA00022714"/>
    </source>
</evidence>
<protein>
    <submittedName>
        <fullName evidence="6">Putative Dioxygenase, ferredoxin subunit, and Flavodoxin (Modular protein)</fullName>
    </submittedName>
</protein>
<dbReference type="PANTHER" id="PTHR21496:SF23">
    <property type="entry name" value="3-PHENYLPROPIONATE_CINNAMIC ACID DIOXYGENASE FERREDOXIN SUBUNIT"/>
    <property type="match status" value="1"/>
</dbReference>
<dbReference type="GO" id="GO:0051537">
    <property type="term" value="F:2 iron, 2 sulfur cluster binding"/>
    <property type="evidence" value="ECO:0007669"/>
    <property type="project" value="UniProtKB-KW"/>
</dbReference>
<evidence type="ECO:0000256" key="2">
    <source>
        <dbReference type="ARBA" id="ARBA00022723"/>
    </source>
</evidence>
<evidence type="ECO:0000313" key="6">
    <source>
        <dbReference type="EMBL" id="SLM48739.1"/>
    </source>
</evidence>
<dbReference type="STRING" id="1325564.NSJP_2572"/>
<dbReference type="PANTHER" id="PTHR21496">
    <property type="entry name" value="FERREDOXIN-RELATED"/>
    <property type="match status" value="1"/>
</dbReference>
<dbReference type="Pfam" id="PF00355">
    <property type="entry name" value="Rieske"/>
    <property type="match status" value="1"/>
</dbReference>
<dbReference type="SUPFAM" id="SSF50022">
    <property type="entry name" value="ISP domain"/>
    <property type="match status" value="1"/>
</dbReference>
<keyword evidence="1" id="KW-0001">2Fe-2S</keyword>
<sequence length="368" mass="41148">MAENRWVDVGTVEELKKTPLQEVMCGTTPIALSYKDGVFSAISGVCNHVGGPLGEGTLEGDYVVCPWHYWKFHRQTGRGEAGYEQDQVPTYATRVDNGRLFIDRSSATKRHKQLHAPHPLARPIVRQDGPIRVVGISTTTMTQDHPRFSTSDALLDVALEYARTTLGLEAQCIKLRELNFRPCEGFYSKSALACTWPCSITQMDPNDQLDRVYEAIVHWADVILISTPIRWGNASSLYYKMVERMNCIQNQETIANKHLLKNKVAAFIIMGGQDNVQGVAGQLMTFFSEVGCQFPQFPFIAHSRGWSAEDMERNVSEVRHSQELREGAQELVTRAADMARLMVEGQVPARPLARGGRKAHQLDSEPTG</sequence>
<keyword evidence="3" id="KW-0408">Iron</keyword>
<keyword evidence="6" id="KW-0223">Dioxygenase</keyword>
<accession>A0A1W1I792</accession>
<dbReference type="Gene3D" id="2.102.10.10">
    <property type="entry name" value="Rieske [2Fe-2S] iron-sulphur domain"/>
    <property type="match status" value="1"/>
</dbReference>
<evidence type="ECO:0000256" key="3">
    <source>
        <dbReference type="ARBA" id="ARBA00023004"/>
    </source>
</evidence>
<dbReference type="KEGG" id="nja:NSJP_2572"/>
<dbReference type="SUPFAM" id="SSF52218">
    <property type="entry name" value="Flavoproteins"/>
    <property type="match status" value="1"/>
</dbReference>
<proteinExistence type="predicted"/>
<dbReference type="InterPro" id="IPR029039">
    <property type="entry name" value="Flavoprotein-like_sf"/>
</dbReference>
<reference evidence="6 7" key="1">
    <citation type="submission" date="2017-03" db="EMBL/GenBank/DDBJ databases">
        <authorList>
            <person name="Afonso C.L."/>
            <person name="Miller P.J."/>
            <person name="Scott M.A."/>
            <person name="Spackman E."/>
            <person name="Goraichik I."/>
            <person name="Dimitrov K.M."/>
            <person name="Suarez D.L."/>
            <person name="Swayne D.E."/>
        </authorList>
    </citation>
    <scope>NUCLEOTIDE SEQUENCE [LARGE SCALE GENOMIC DNA]</scope>
    <source>
        <strain evidence="6">Genome sequencing of Nitrospira japonica strain NJ11</strain>
    </source>
</reference>
<feature type="domain" description="Rieske" evidence="5">
    <location>
        <begin position="6"/>
        <end position="102"/>
    </location>
</feature>
<dbReference type="InterPro" id="IPR017941">
    <property type="entry name" value="Rieske_2Fe-2S"/>
</dbReference>
<keyword evidence="4" id="KW-0411">Iron-sulfur</keyword>
<dbReference type="InterPro" id="IPR036922">
    <property type="entry name" value="Rieske_2Fe-2S_sf"/>
</dbReference>
<keyword evidence="6" id="KW-0560">Oxidoreductase</keyword>
<dbReference type="GO" id="GO:0046872">
    <property type="term" value="F:metal ion binding"/>
    <property type="evidence" value="ECO:0007669"/>
    <property type="project" value="UniProtKB-KW"/>
</dbReference>
<organism evidence="6 7">
    <name type="scientific">Nitrospira japonica</name>
    <dbReference type="NCBI Taxonomy" id="1325564"/>
    <lineage>
        <taxon>Bacteria</taxon>
        <taxon>Pseudomonadati</taxon>
        <taxon>Nitrospirota</taxon>
        <taxon>Nitrospiria</taxon>
        <taxon>Nitrospirales</taxon>
        <taxon>Nitrospiraceae</taxon>
        <taxon>Nitrospira</taxon>
    </lineage>
</organism>
<evidence type="ECO:0000256" key="4">
    <source>
        <dbReference type="ARBA" id="ARBA00023014"/>
    </source>
</evidence>
<dbReference type="EMBL" id="LT828648">
    <property type="protein sequence ID" value="SLM48739.1"/>
    <property type="molecule type" value="Genomic_DNA"/>
</dbReference>